<dbReference type="InterPro" id="IPR022051">
    <property type="entry name" value="DUF3611"/>
</dbReference>
<sequence length="297" mass="31671">MQYSVGLTSMQSRITTRFLPSCHVGGVIRGRSGAVGLGLSPNFRAPRTAIRKELSSCSQLSVSPLGSCLGWNESHRHVKKEKICAAYNAEVSSVDADDPLEVNKRAQVSKRLERTAGYFRRLGSLGFWGQLVCTVVSAIILAFSIVITGAATAPVTLYLTTAGIVAAFLSVFWSFGYMRLSQRLRATIDDPTKAPPRAQVVKNLKNGIVINLLGMGATLLGMQATVGVLVAKALTSSAQPFLQGQGYSPVLALDVFVVQASANALVSHFLGLVFSLELLRSVTLSQPPPDSVIPKPV</sequence>
<name>A0A176VT46_MARPO</name>
<accession>A0A176VT46</accession>
<feature type="transmembrane region" description="Helical" evidence="1">
    <location>
        <begin position="251"/>
        <end position="276"/>
    </location>
</feature>
<dbReference type="EMBL" id="AP019868">
    <property type="protein sequence ID" value="BBN06235.1"/>
    <property type="molecule type" value="Genomic_DNA"/>
</dbReference>
<evidence type="ECO:0000313" key="3">
    <source>
        <dbReference type="EMBL" id="OAE23531.1"/>
    </source>
</evidence>
<reference evidence="2" key="2">
    <citation type="journal article" date="2019" name="Curr. Biol.">
        <title>Chromatin organization in early land plants reveals an ancestral association between H3K27me3, transposons, and constitutive heterochromatin.</title>
        <authorList>
            <person name="Montgomery S.A."/>
            <person name="Tanizawa Y."/>
            <person name="Galik B."/>
            <person name="Wang N."/>
            <person name="Ito T."/>
            <person name="Mochizuki T."/>
            <person name="Akimcheva S."/>
            <person name="Bowman J."/>
            <person name="Cognat V."/>
            <person name="Drouard L."/>
            <person name="Ekker H."/>
            <person name="Houng S."/>
            <person name="Kohchi T."/>
            <person name="Lin S."/>
            <person name="Liu L.D."/>
            <person name="Nakamura Y."/>
            <person name="Valeeva L.R."/>
            <person name="Shakirov E.V."/>
            <person name="Shippen D.E."/>
            <person name="Wei W."/>
            <person name="Yagura M."/>
            <person name="Yamaoka S."/>
            <person name="Yamato K.T."/>
            <person name="Liu C."/>
            <person name="Berger F."/>
        </authorList>
    </citation>
    <scope>NUCLEOTIDE SEQUENCE [LARGE SCALE GENOMIC DNA]</scope>
    <source>
        <strain evidence="2">Tak-1</strain>
    </source>
</reference>
<dbReference type="EMBL" id="LVLJ01002827">
    <property type="protein sequence ID" value="OAE23531.1"/>
    <property type="molecule type" value="Genomic_DNA"/>
</dbReference>
<evidence type="ECO:0000313" key="2">
    <source>
        <dbReference type="EMBL" id="BBN06235.1"/>
    </source>
</evidence>
<proteinExistence type="predicted"/>
<dbReference type="PANTHER" id="PTHR34548">
    <property type="entry name" value="PROTEIN TIC 21, CHLOROPLASTIC"/>
    <property type="match status" value="1"/>
</dbReference>
<keyword evidence="4" id="KW-1185">Reference proteome</keyword>
<keyword evidence="1" id="KW-1133">Transmembrane helix</keyword>
<reference evidence="5" key="3">
    <citation type="journal article" date="2020" name="Curr. Biol.">
        <title>Chromatin organization in early land plants reveals an ancestral association between H3K27me3, transposons, and constitutive heterochromatin.</title>
        <authorList>
            <person name="Montgomery S.A."/>
            <person name="Tanizawa Y."/>
            <person name="Galik B."/>
            <person name="Wang N."/>
            <person name="Ito T."/>
            <person name="Mochizuki T."/>
            <person name="Akimcheva S."/>
            <person name="Bowman J.L."/>
            <person name="Cognat V."/>
            <person name="Marechal-Drouard L."/>
            <person name="Ekker H."/>
            <person name="Hong S.F."/>
            <person name="Kohchi T."/>
            <person name="Lin S.S."/>
            <person name="Liu L.D."/>
            <person name="Nakamura Y."/>
            <person name="Valeeva L.R."/>
            <person name="Shakirov E.V."/>
            <person name="Shippen D.E."/>
            <person name="Wei W.L."/>
            <person name="Yagura M."/>
            <person name="Yamaoka S."/>
            <person name="Yamato K.T."/>
            <person name="Liu C."/>
            <person name="Berger F."/>
        </authorList>
    </citation>
    <scope>NUCLEOTIDE SEQUENCE [LARGE SCALE GENOMIC DNA]</scope>
    <source>
        <strain evidence="5">Tak-1</strain>
    </source>
</reference>
<protein>
    <recommendedName>
        <fullName evidence="6">Protein TIC 21, chloroplastic</fullName>
    </recommendedName>
</protein>
<dbReference type="Proteomes" id="UP000077202">
    <property type="component" value="Unassembled WGS sequence"/>
</dbReference>
<feature type="transmembrane region" description="Helical" evidence="1">
    <location>
        <begin position="208"/>
        <end position="231"/>
    </location>
</feature>
<feature type="transmembrane region" description="Helical" evidence="1">
    <location>
        <begin position="127"/>
        <end position="151"/>
    </location>
</feature>
<dbReference type="AlphaFoldDB" id="A0A176VT46"/>
<organism evidence="3 4">
    <name type="scientific">Marchantia polymorpha subsp. ruderalis</name>
    <dbReference type="NCBI Taxonomy" id="1480154"/>
    <lineage>
        <taxon>Eukaryota</taxon>
        <taxon>Viridiplantae</taxon>
        <taxon>Streptophyta</taxon>
        <taxon>Embryophyta</taxon>
        <taxon>Marchantiophyta</taxon>
        <taxon>Marchantiopsida</taxon>
        <taxon>Marchantiidae</taxon>
        <taxon>Marchantiales</taxon>
        <taxon>Marchantiaceae</taxon>
        <taxon>Marchantia</taxon>
    </lineage>
</organism>
<keyword evidence="1" id="KW-0472">Membrane</keyword>
<dbReference type="Proteomes" id="UP001162541">
    <property type="component" value="Chromosome 3"/>
</dbReference>
<reference evidence="3 4" key="1">
    <citation type="submission" date="2016-03" db="EMBL/GenBank/DDBJ databases">
        <title>Mechanisms controlling the formation of the plant cell surface in tip-growing cells are functionally conserved among land plants.</title>
        <authorList>
            <person name="Honkanen S."/>
            <person name="Jones V.A."/>
            <person name="Morieri G."/>
            <person name="Champion C."/>
            <person name="Hetherington A.J."/>
            <person name="Kelly S."/>
            <person name="Saint-Marcoux D."/>
            <person name="Proust H."/>
            <person name="Prescott H."/>
            <person name="Dolan L."/>
        </authorList>
    </citation>
    <scope>NUCLEOTIDE SEQUENCE [LARGE SCALE GENOMIC DNA]</scope>
    <source>
        <strain evidence="4">cv. Tak-1 and cv. Tak-2</strain>
        <tissue evidence="3">Whole gametophyte</tissue>
    </source>
</reference>
<dbReference type="Pfam" id="PF12263">
    <property type="entry name" value="DUF3611"/>
    <property type="match status" value="1"/>
</dbReference>
<dbReference type="PANTHER" id="PTHR34548:SF2">
    <property type="entry name" value="PROTEIN TIC 21, CHLOROPLASTIC"/>
    <property type="match status" value="1"/>
</dbReference>
<evidence type="ECO:0000313" key="5">
    <source>
        <dbReference type="Proteomes" id="UP001162541"/>
    </source>
</evidence>
<gene>
    <name evidence="3" type="ORF">AXG93_4284s1010</name>
    <name evidence="2" type="ORF">Mp_3g19470</name>
</gene>
<evidence type="ECO:0008006" key="6">
    <source>
        <dbReference type="Google" id="ProtNLM"/>
    </source>
</evidence>
<keyword evidence="1" id="KW-0812">Transmembrane</keyword>
<evidence type="ECO:0000256" key="1">
    <source>
        <dbReference type="SAM" id="Phobius"/>
    </source>
</evidence>
<feature type="transmembrane region" description="Helical" evidence="1">
    <location>
        <begin position="157"/>
        <end position="175"/>
    </location>
</feature>
<evidence type="ECO:0000313" key="4">
    <source>
        <dbReference type="Proteomes" id="UP000077202"/>
    </source>
</evidence>